<accession>A0ABQ5QEF0</accession>
<dbReference type="SUPFAM" id="SSF48726">
    <property type="entry name" value="Immunoglobulin"/>
    <property type="match status" value="1"/>
</dbReference>
<name>A0ABQ5QEF0_9BACT</name>
<evidence type="ECO:0000313" key="4">
    <source>
        <dbReference type="Proteomes" id="UP001165069"/>
    </source>
</evidence>
<feature type="compositionally biased region" description="Gly residues" evidence="1">
    <location>
        <begin position="344"/>
        <end position="361"/>
    </location>
</feature>
<dbReference type="EMBL" id="BSDE01000002">
    <property type="protein sequence ID" value="GLH72801.1"/>
    <property type="molecule type" value="Genomic_DNA"/>
</dbReference>
<organism evidence="3 4">
    <name type="scientific">Geothrix limicola</name>
    <dbReference type="NCBI Taxonomy" id="2927978"/>
    <lineage>
        <taxon>Bacteria</taxon>
        <taxon>Pseudomonadati</taxon>
        <taxon>Acidobacteriota</taxon>
        <taxon>Holophagae</taxon>
        <taxon>Holophagales</taxon>
        <taxon>Holophagaceae</taxon>
        <taxon>Geothrix</taxon>
    </lineage>
</organism>
<sequence>MNKLAVLSLIAVCLVVPGCRPKEFSFPADASNPWPHPVPSSPFFQVSPSDQSVKVGQSATFVSLASGVGSLSYQWYRDNAPIQGAQSATYILPVAKLEDDGARFRALVVDAHGSAWSLPAQLKVQIWLADLAISGIQAVLPEGPSLLPGGSLPLVIAATQASGPALATEGRGGGKVGWDNFTFQTEVVAVDAYGIVSLPEDPRVSDGVLPHLHASVVDRSDLAADLDIPVRYDGAFLCDVSGAAGAQGSSGSDGYSGFSGSMGSCDPDNPQAGGNGTDGGSGGSGGDGGPGAPGPDVQAWVCLHPGAVPRLEVKVATQSQVRYFLVDPHGGSLLLKGDGGAGGPGGNGGRGGAGGSGGYGCPNGSDGMSGSDGPGGSSGVGGPGGSITVWVDPAASPFLSTLHFSNKGGLPYGQDGPPPVIHVTPVEPLW</sequence>
<feature type="region of interest" description="Disordered" evidence="1">
    <location>
        <begin position="244"/>
        <end position="297"/>
    </location>
</feature>
<dbReference type="InterPro" id="IPR013783">
    <property type="entry name" value="Ig-like_fold"/>
</dbReference>
<dbReference type="Proteomes" id="UP001165069">
    <property type="component" value="Unassembled WGS sequence"/>
</dbReference>
<comment type="caution">
    <text evidence="3">The sequence shown here is derived from an EMBL/GenBank/DDBJ whole genome shotgun (WGS) entry which is preliminary data.</text>
</comment>
<dbReference type="InterPro" id="IPR036179">
    <property type="entry name" value="Ig-like_dom_sf"/>
</dbReference>
<evidence type="ECO:0000256" key="1">
    <source>
        <dbReference type="SAM" id="MobiDB-lite"/>
    </source>
</evidence>
<protein>
    <recommendedName>
        <fullName evidence="2">Immunoglobulin domain-containing protein</fullName>
    </recommendedName>
</protein>
<dbReference type="RefSeq" id="WP_285572025.1">
    <property type="nucleotide sequence ID" value="NZ_BSDE01000002.1"/>
</dbReference>
<dbReference type="InterPro" id="IPR003599">
    <property type="entry name" value="Ig_sub"/>
</dbReference>
<feature type="compositionally biased region" description="Gly residues" evidence="1">
    <location>
        <begin position="273"/>
        <end position="291"/>
    </location>
</feature>
<evidence type="ECO:0000313" key="3">
    <source>
        <dbReference type="EMBL" id="GLH72801.1"/>
    </source>
</evidence>
<gene>
    <name evidence="3" type="ORF">GETHLI_13030</name>
</gene>
<feature type="region of interest" description="Disordered" evidence="1">
    <location>
        <begin position="344"/>
        <end position="381"/>
    </location>
</feature>
<feature type="compositionally biased region" description="Low complexity" evidence="1">
    <location>
        <begin position="244"/>
        <end position="264"/>
    </location>
</feature>
<evidence type="ECO:0000259" key="2">
    <source>
        <dbReference type="SMART" id="SM00409"/>
    </source>
</evidence>
<dbReference type="Gene3D" id="2.60.40.10">
    <property type="entry name" value="Immunoglobulins"/>
    <property type="match status" value="1"/>
</dbReference>
<dbReference type="SMART" id="SM00409">
    <property type="entry name" value="IG"/>
    <property type="match status" value="1"/>
</dbReference>
<feature type="domain" description="Immunoglobulin" evidence="2">
    <location>
        <begin position="48"/>
        <end position="125"/>
    </location>
</feature>
<feature type="compositionally biased region" description="Gly residues" evidence="1">
    <location>
        <begin position="370"/>
        <end position="381"/>
    </location>
</feature>
<proteinExistence type="predicted"/>
<keyword evidence="4" id="KW-1185">Reference proteome</keyword>
<reference evidence="3 4" key="1">
    <citation type="journal article" date="2023" name="Antonie Van Leeuwenhoek">
        <title>Mesoterricola silvestris gen. nov., sp. nov., Mesoterricola sediminis sp. nov., Geothrix oryzae sp. nov., Geothrix edaphica sp. nov., Geothrix rubra sp. nov., and Geothrix limicola sp. nov., six novel members of Acidobacteriota isolated from soils.</title>
        <authorList>
            <person name="Itoh H."/>
            <person name="Sugisawa Y."/>
            <person name="Mise K."/>
            <person name="Xu Z."/>
            <person name="Kuniyasu M."/>
            <person name="Ushijima N."/>
            <person name="Kawano K."/>
            <person name="Kobayashi E."/>
            <person name="Shiratori Y."/>
            <person name="Masuda Y."/>
            <person name="Senoo K."/>
        </authorList>
    </citation>
    <scope>NUCLEOTIDE SEQUENCE [LARGE SCALE GENOMIC DNA]</scope>
    <source>
        <strain evidence="3 4">Red804</strain>
    </source>
</reference>